<dbReference type="GeneID" id="95968045"/>
<dbReference type="PIRSF" id="PIRSF016493">
    <property type="entry name" value="Glycyl_aminpptds"/>
    <property type="match status" value="1"/>
</dbReference>
<proteinExistence type="predicted"/>
<dbReference type="InterPro" id="IPR007963">
    <property type="entry name" value="Peptidase_M61_catalytic"/>
</dbReference>
<gene>
    <name evidence="2" type="ORF">OXIME_001308</name>
</gene>
<dbReference type="InterPro" id="IPR024191">
    <property type="entry name" value="Peptidase_M61"/>
</dbReference>
<dbReference type="Gene3D" id="1.10.390.10">
    <property type="entry name" value="Neutral Protease Domain 2"/>
    <property type="match status" value="1"/>
</dbReference>
<evidence type="ECO:0000313" key="2">
    <source>
        <dbReference type="EMBL" id="WYY00725.1"/>
    </source>
</evidence>
<dbReference type="AlphaFoldDB" id="A0AAX4NI00"/>
<dbReference type="Gene3D" id="2.60.40.3650">
    <property type="match status" value="1"/>
</dbReference>
<evidence type="ECO:0000313" key="3">
    <source>
        <dbReference type="Proteomes" id="UP001451606"/>
    </source>
</evidence>
<dbReference type="SUPFAM" id="SSF50156">
    <property type="entry name" value="PDZ domain-like"/>
    <property type="match status" value="1"/>
</dbReference>
<dbReference type="SUPFAM" id="SSF55486">
    <property type="entry name" value="Metalloproteases ('zincins'), catalytic domain"/>
    <property type="match status" value="1"/>
</dbReference>
<keyword evidence="3" id="KW-1185">Reference proteome</keyword>
<feature type="domain" description="PDZ" evidence="1">
    <location>
        <begin position="469"/>
        <end position="526"/>
    </location>
</feature>
<dbReference type="EMBL" id="CP133772">
    <property type="protein sequence ID" value="WYY00725.1"/>
    <property type="molecule type" value="Genomic_DNA"/>
</dbReference>
<accession>A0AAX4NI00</accession>
<organism evidence="2 3">
    <name type="scientific">Oxyplasma meridianum</name>
    <dbReference type="NCBI Taxonomy" id="3073602"/>
    <lineage>
        <taxon>Archaea</taxon>
        <taxon>Methanobacteriati</taxon>
        <taxon>Thermoplasmatota</taxon>
        <taxon>Thermoplasmata</taxon>
        <taxon>Thermoplasmatales</taxon>
        <taxon>Thermoplasmataceae</taxon>
        <taxon>Oxyplasma</taxon>
    </lineage>
</organism>
<dbReference type="KEGG" id="omr:OXIME_001308"/>
<sequence length="605" mass="70332">MVKKFYFVIILTSQGYIMKLSYLLEMESPETHFFRVTMTIEDYSEDNMSVTMPAWTPGSYEIMDFARHVRKIKAAALTGENIELSKKDKSTWKVANGEFRDVKITYEVFAHDLSVHTSHLDSSHGYLNGTNIFLYIEGYKDQTAELIIKPWGDWKISTGLEKVGDFRYRATNFDILVDSPIEIGNHRSLFFNVEGKEHEIVLYGHGNENEEKIKADIHKTVEAYLKIFGHLPYKRYVFIFHLLSEEDSGGGLEHLNSTTIDVDRFTFAPFESYKKFLSVVSHEYFHLWNVKRIRPAELGPFNYKEENYTSMLWMAEGFTNYYGRMMLLRSGLLTQKDFLKNFMETVRFYEMQPGRLITSAYESSFDAWIKLYRPGPNNFNSYISYYTKGDMLGFLLNVRMIEATKGQKSLDDLYRHLFDKYNKDGKGYTEKDLLLAIREVTGTDFTDFYARFVKSTDPIDFQSELEKLGISIKKGFRNAEEFPEGSPYLGSIFRNGSRNTVETVIEGSPAFKSGLSPGDEVVAINGYRFSDRFLKPIREDYKKLKVEKLTDFRSGETVRIHLFRKGILMDIETKLEDPIPDLYEAVIRDAPTERQKLFLDKFLKG</sequence>
<reference evidence="2 3" key="1">
    <citation type="submission" date="2023-09" db="EMBL/GenBank/DDBJ databases">
        <authorList>
            <person name="Golyshina O.V."/>
            <person name="Lunev E.A."/>
            <person name="Bargiela R."/>
            <person name="Gaines M.C."/>
            <person name="Daum B."/>
            <person name="Bale N.J."/>
            <person name="Koenen M."/>
            <person name="Sinninghe Damst J.S."/>
            <person name="Yakimov M."/>
            <person name="Golyshin P.N."/>
        </authorList>
    </citation>
    <scope>NUCLEOTIDE SEQUENCE [LARGE SCALE GENOMIC DNA]</scope>
    <source>
        <strain evidence="2 3">M1</strain>
    </source>
</reference>
<dbReference type="Pfam" id="PF17899">
    <property type="entry name" value="Peptidase_M61_N"/>
    <property type="match status" value="1"/>
</dbReference>
<dbReference type="InterPro" id="IPR036034">
    <property type="entry name" value="PDZ_sf"/>
</dbReference>
<dbReference type="Pfam" id="PF05299">
    <property type="entry name" value="Peptidase_M61"/>
    <property type="match status" value="1"/>
</dbReference>
<dbReference type="InterPro" id="IPR027268">
    <property type="entry name" value="Peptidase_M4/M1_CTD_sf"/>
</dbReference>
<name>A0AAX4NI00_9ARCH</name>
<dbReference type="InterPro" id="IPR040756">
    <property type="entry name" value="Peptidase_M61_N"/>
</dbReference>
<dbReference type="RefSeq" id="WP_393971058.1">
    <property type="nucleotide sequence ID" value="NZ_CP133772.1"/>
</dbReference>
<dbReference type="Gene3D" id="2.30.42.10">
    <property type="match status" value="1"/>
</dbReference>
<protein>
    <recommendedName>
        <fullName evidence="1">PDZ domain-containing protein</fullName>
    </recommendedName>
</protein>
<evidence type="ECO:0000259" key="1">
    <source>
        <dbReference type="PROSITE" id="PS50106"/>
    </source>
</evidence>
<dbReference type="PROSITE" id="PS50106">
    <property type="entry name" value="PDZ"/>
    <property type="match status" value="1"/>
</dbReference>
<dbReference type="Proteomes" id="UP001451606">
    <property type="component" value="Chromosome"/>
</dbReference>
<dbReference type="SMART" id="SM00228">
    <property type="entry name" value="PDZ"/>
    <property type="match status" value="1"/>
</dbReference>
<dbReference type="InterPro" id="IPR001478">
    <property type="entry name" value="PDZ"/>
</dbReference>